<dbReference type="PANTHER" id="PTHR36015:SF6">
    <property type="entry name" value="HOLLIDAY JUNCTION RESOLVASE MOC1, CHLOROPLASTIC-RELATED"/>
    <property type="match status" value="1"/>
</dbReference>
<dbReference type="EMBL" id="JBHFFA010000001">
    <property type="protein sequence ID" value="KAL2650719.1"/>
    <property type="molecule type" value="Genomic_DNA"/>
</dbReference>
<feature type="transmembrane region" description="Helical" evidence="1">
    <location>
        <begin position="300"/>
        <end position="324"/>
    </location>
</feature>
<dbReference type="AlphaFoldDB" id="A0ABD1ZKW7"/>
<accession>A0ABD1ZKW7</accession>
<gene>
    <name evidence="2" type="ORF">R1flu_018847</name>
</gene>
<evidence type="ECO:0000313" key="3">
    <source>
        <dbReference type="Proteomes" id="UP001605036"/>
    </source>
</evidence>
<dbReference type="CDD" id="cd22992">
    <property type="entry name" value="MOC1"/>
    <property type="match status" value="1"/>
</dbReference>
<organism evidence="2 3">
    <name type="scientific">Riccia fluitans</name>
    <dbReference type="NCBI Taxonomy" id="41844"/>
    <lineage>
        <taxon>Eukaryota</taxon>
        <taxon>Viridiplantae</taxon>
        <taxon>Streptophyta</taxon>
        <taxon>Embryophyta</taxon>
        <taxon>Marchantiophyta</taxon>
        <taxon>Marchantiopsida</taxon>
        <taxon>Marchantiidae</taxon>
        <taxon>Marchantiales</taxon>
        <taxon>Ricciaceae</taxon>
        <taxon>Riccia</taxon>
    </lineage>
</organism>
<dbReference type="Proteomes" id="UP001605036">
    <property type="component" value="Unassembled WGS sequence"/>
</dbReference>
<dbReference type="InterPro" id="IPR045290">
    <property type="entry name" value="MOC1-like"/>
</dbReference>
<protein>
    <submittedName>
        <fullName evidence="2">Uncharacterized protein</fullName>
    </submittedName>
</protein>
<keyword evidence="3" id="KW-1185">Reference proteome</keyword>
<evidence type="ECO:0000313" key="2">
    <source>
        <dbReference type="EMBL" id="KAL2650719.1"/>
    </source>
</evidence>
<evidence type="ECO:0000256" key="1">
    <source>
        <dbReference type="SAM" id="Phobius"/>
    </source>
</evidence>
<comment type="caution">
    <text evidence="2">The sequence shown here is derived from an EMBL/GenBank/DDBJ whole genome shotgun (WGS) entry which is preliminary data.</text>
</comment>
<keyword evidence="1" id="KW-1133">Transmembrane helix</keyword>
<reference evidence="2 3" key="1">
    <citation type="submission" date="2024-09" db="EMBL/GenBank/DDBJ databases">
        <title>Chromosome-scale assembly of Riccia fluitans.</title>
        <authorList>
            <person name="Paukszto L."/>
            <person name="Sawicki J."/>
            <person name="Karawczyk K."/>
            <person name="Piernik-Szablinska J."/>
            <person name="Szczecinska M."/>
            <person name="Mazdziarz M."/>
        </authorList>
    </citation>
    <scope>NUCLEOTIDE SEQUENCE [LARGE SCALE GENOMIC DNA]</scope>
    <source>
        <strain evidence="2">Rf_01</strain>
        <tissue evidence="2">Aerial parts of the thallus</tissue>
    </source>
</reference>
<keyword evidence="1" id="KW-0812">Transmembrane</keyword>
<proteinExistence type="predicted"/>
<dbReference type="PANTHER" id="PTHR36015">
    <property type="entry name" value="HOLLIDAY JUNCTION RESOLVASE MOC1, CHLOROPLASTIC-RELATED"/>
    <property type="match status" value="1"/>
</dbReference>
<keyword evidence="1" id="KW-0472">Membrane</keyword>
<sequence>MADEWSTKPVSKRLWITIATCLPFILVYAGVESSASLQGPPDLGIGKLLETSRPIEYNNHQSNEGFDSLYWPCGLLKYGFLEAARLSDDILDNLFWNYANKEQDSAKANEYDAVTDGVLLSQWVELAAPCGQVFYSFADSKISRNKGRKISVKAGNNKAIKAEKDALQLLETAEKLDLLLPTDGEDEESPQGEDRIAQELADMTGTISISEHVPIAVRSVCVGIDPDLSGAIAVLRTEDNTTSAEVIDVPCVTVSVNKKMRRRHDYQAIAALVRQLQAPEGSIAYVEQAMPFPKDGKQGWYITGYGYGVWLGILAAAGFTVIPVQAKVWKTTLRICGKEFTKDDSRALASSLFPALSLQLRRKKDHGRAEALLIAAFGKGMALPDVVLEDLSSEVVVF</sequence>
<name>A0ABD1ZKW7_9MARC</name>